<evidence type="ECO:0000313" key="3">
    <source>
        <dbReference type="Proteomes" id="UP000199645"/>
    </source>
</evidence>
<keyword evidence="1" id="KW-0812">Transmembrane</keyword>
<name>A0A1I2JHG1_9ACTN</name>
<organism evidence="2 3">
    <name type="scientific">Actinoplanes philippinensis</name>
    <dbReference type="NCBI Taxonomy" id="35752"/>
    <lineage>
        <taxon>Bacteria</taxon>
        <taxon>Bacillati</taxon>
        <taxon>Actinomycetota</taxon>
        <taxon>Actinomycetes</taxon>
        <taxon>Micromonosporales</taxon>
        <taxon>Micromonosporaceae</taxon>
        <taxon>Actinoplanes</taxon>
    </lineage>
</organism>
<keyword evidence="3" id="KW-1185">Reference proteome</keyword>
<feature type="transmembrane region" description="Helical" evidence="1">
    <location>
        <begin position="178"/>
        <end position="197"/>
    </location>
</feature>
<proteinExistence type="predicted"/>
<evidence type="ECO:0000313" key="2">
    <source>
        <dbReference type="EMBL" id="SFF52617.1"/>
    </source>
</evidence>
<feature type="transmembrane region" description="Helical" evidence="1">
    <location>
        <begin position="60"/>
        <end position="84"/>
    </location>
</feature>
<feature type="transmembrane region" description="Helical" evidence="1">
    <location>
        <begin position="23"/>
        <end position="48"/>
    </location>
</feature>
<feature type="transmembrane region" description="Helical" evidence="1">
    <location>
        <begin position="155"/>
        <end position="172"/>
    </location>
</feature>
<dbReference type="Proteomes" id="UP000199645">
    <property type="component" value="Unassembled WGS sequence"/>
</dbReference>
<feature type="transmembrane region" description="Helical" evidence="1">
    <location>
        <begin position="127"/>
        <end position="148"/>
    </location>
</feature>
<keyword evidence="1" id="KW-0472">Membrane</keyword>
<accession>A0A1I2JHG1</accession>
<dbReference type="AlphaFoldDB" id="A0A1I2JHG1"/>
<evidence type="ECO:0000256" key="1">
    <source>
        <dbReference type="SAM" id="Phobius"/>
    </source>
</evidence>
<sequence>MHIDTGPAAEPLSGLRLVRARPWALAATVPLVFAIQLAPAFLLPALIGAPAPGGNPLRTLLQPLFVLIAELPSVVALTVVAVLAGRWVRAGRVLLLAVLGGCLWFVSVLVAGAAGSGDEASNTVVSFLVLAVKSILLGLAAGALFPAAGSGRRSGWLPAGSVALPLLTWVVGRIPIPWLPQVLAAALVVGWAVAALVTSRPVPPETAATPAELGLQDP</sequence>
<dbReference type="EMBL" id="FONV01000012">
    <property type="protein sequence ID" value="SFF52617.1"/>
    <property type="molecule type" value="Genomic_DNA"/>
</dbReference>
<feature type="transmembrane region" description="Helical" evidence="1">
    <location>
        <begin position="93"/>
        <end position="115"/>
    </location>
</feature>
<gene>
    <name evidence="2" type="ORF">SAMN05421541_112149</name>
</gene>
<protein>
    <submittedName>
        <fullName evidence="2">Uncharacterized protein</fullName>
    </submittedName>
</protein>
<dbReference type="STRING" id="35752.SAMN05421541_112149"/>
<keyword evidence="1" id="KW-1133">Transmembrane helix</keyword>
<dbReference type="RefSeq" id="WP_093619493.1">
    <property type="nucleotide sequence ID" value="NZ_BOMT01000067.1"/>
</dbReference>
<reference evidence="2 3" key="1">
    <citation type="submission" date="2016-10" db="EMBL/GenBank/DDBJ databases">
        <authorList>
            <person name="de Groot N.N."/>
        </authorList>
    </citation>
    <scope>NUCLEOTIDE SEQUENCE [LARGE SCALE GENOMIC DNA]</scope>
    <source>
        <strain evidence="2 3">DSM 43019</strain>
    </source>
</reference>